<organism evidence="2 3">
    <name type="scientific">Molorchus minor</name>
    <dbReference type="NCBI Taxonomy" id="1323400"/>
    <lineage>
        <taxon>Eukaryota</taxon>
        <taxon>Metazoa</taxon>
        <taxon>Ecdysozoa</taxon>
        <taxon>Arthropoda</taxon>
        <taxon>Hexapoda</taxon>
        <taxon>Insecta</taxon>
        <taxon>Pterygota</taxon>
        <taxon>Neoptera</taxon>
        <taxon>Endopterygota</taxon>
        <taxon>Coleoptera</taxon>
        <taxon>Polyphaga</taxon>
        <taxon>Cucujiformia</taxon>
        <taxon>Chrysomeloidea</taxon>
        <taxon>Cerambycidae</taxon>
        <taxon>Lamiinae</taxon>
        <taxon>Monochamini</taxon>
        <taxon>Molorchus</taxon>
    </lineage>
</organism>
<name>A0ABQ9J533_9CUCU</name>
<evidence type="ECO:0000313" key="2">
    <source>
        <dbReference type="EMBL" id="KAJ8972813.1"/>
    </source>
</evidence>
<dbReference type="EMBL" id="JAPWTJ010001297">
    <property type="protein sequence ID" value="KAJ8972813.1"/>
    <property type="molecule type" value="Genomic_DNA"/>
</dbReference>
<feature type="compositionally biased region" description="Low complexity" evidence="1">
    <location>
        <begin position="154"/>
        <end position="166"/>
    </location>
</feature>
<accession>A0ABQ9J533</accession>
<feature type="region of interest" description="Disordered" evidence="1">
    <location>
        <begin position="141"/>
        <end position="211"/>
    </location>
</feature>
<keyword evidence="3" id="KW-1185">Reference proteome</keyword>
<proteinExistence type="predicted"/>
<evidence type="ECO:0000313" key="3">
    <source>
        <dbReference type="Proteomes" id="UP001162164"/>
    </source>
</evidence>
<feature type="compositionally biased region" description="Basic and acidic residues" evidence="1">
    <location>
        <begin position="171"/>
        <end position="211"/>
    </location>
</feature>
<gene>
    <name evidence="2" type="ORF">NQ317_009509</name>
</gene>
<sequence length="211" mass="23657">MDKYLRQENAHASTGPQKKTISNFATKEYTCRVLCLDSNEKKPNVIQKASLSPMIMKKLQQLQKVVDTEVTSDSSDCIESELRYFKPIDHRINPRSHGKLPIKIPTRKPVCNSPVTLLSPTGMIKFQSNFLESAFARIPCSTPSTGAKDEERSPQPTSSSTTTPSKSLKRVHSEDCSSDKRNSKKKCSEEYDDKESPTIRSSKETAKKTIT</sequence>
<dbReference type="Proteomes" id="UP001162164">
    <property type="component" value="Unassembled WGS sequence"/>
</dbReference>
<evidence type="ECO:0000256" key="1">
    <source>
        <dbReference type="SAM" id="MobiDB-lite"/>
    </source>
</evidence>
<reference evidence="2" key="1">
    <citation type="journal article" date="2023" name="Insect Mol. Biol.">
        <title>Genome sequencing provides insights into the evolution of gene families encoding plant cell wall-degrading enzymes in longhorned beetles.</title>
        <authorList>
            <person name="Shin N.R."/>
            <person name="Okamura Y."/>
            <person name="Kirsch R."/>
            <person name="Pauchet Y."/>
        </authorList>
    </citation>
    <scope>NUCLEOTIDE SEQUENCE</scope>
    <source>
        <strain evidence="2">MMC_N1</strain>
    </source>
</reference>
<comment type="caution">
    <text evidence="2">The sequence shown here is derived from an EMBL/GenBank/DDBJ whole genome shotgun (WGS) entry which is preliminary data.</text>
</comment>
<protein>
    <submittedName>
        <fullName evidence="2">Uncharacterized protein</fullName>
    </submittedName>
</protein>